<evidence type="ECO:0000313" key="2">
    <source>
        <dbReference type="Proteomes" id="UP000326179"/>
    </source>
</evidence>
<reference evidence="1 2" key="1">
    <citation type="submission" date="2019-10" db="EMBL/GenBank/DDBJ databases">
        <title>A novel species.</title>
        <authorList>
            <person name="Gao J."/>
        </authorList>
    </citation>
    <scope>NUCLEOTIDE SEQUENCE [LARGE SCALE GENOMIC DNA]</scope>
    <source>
        <strain evidence="1 2">QMT-28</strain>
    </source>
</reference>
<dbReference type="EMBL" id="CP045643">
    <property type="protein sequence ID" value="QFZ78501.1"/>
    <property type="molecule type" value="Genomic_DNA"/>
</dbReference>
<organism evidence="1 2">
    <name type="scientific">Streptomyces fagopyri</name>
    <dbReference type="NCBI Taxonomy" id="2662397"/>
    <lineage>
        <taxon>Bacteria</taxon>
        <taxon>Bacillati</taxon>
        <taxon>Actinomycetota</taxon>
        <taxon>Actinomycetes</taxon>
        <taxon>Kitasatosporales</taxon>
        <taxon>Streptomycetaceae</taxon>
        <taxon>Streptomyces</taxon>
    </lineage>
</organism>
<sequence>MGITGHRGLSAKVEAQVRAELAKVVDAYDAEDLVAISCISDGPDVWFAQAVLDHGGRLEAVIPAAEYRENLPAWHYPVYDELMARAVDVHHTGMKESTSQAHQAGSEIVVGLADQLIAVWDGRPARGYGGTADVVAYAHSVGLPIRVIWPHGATRD</sequence>
<gene>
    <name evidence="1" type="ORF">GFH48_01875</name>
</gene>
<dbReference type="AlphaFoldDB" id="A0A5Q0LND2"/>
<proteinExistence type="predicted"/>
<accession>A0A5Q0LND2</accession>
<name>A0A5Q0LND2_9ACTN</name>
<dbReference type="Proteomes" id="UP000326179">
    <property type="component" value="Chromosome"/>
</dbReference>
<evidence type="ECO:0000313" key="1">
    <source>
        <dbReference type="EMBL" id="QFZ78501.1"/>
    </source>
</evidence>
<dbReference type="KEGG" id="sfy:GFH48_01875"/>
<keyword evidence="2" id="KW-1185">Reference proteome</keyword>
<dbReference type="SUPFAM" id="SSF102405">
    <property type="entry name" value="MCP/YpsA-like"/>
    <property type="match status" value="1"/>
</dbReference>
<protein>
    <submittedName>
        <fullName evidence="1">Uncharacterized protein</fullName>
    </submittedName>
</protein>
<dbReference type="Gene3D" id="3.40.50.450">
    <property type="match status" value="1"/>
</dbReference>